<dbReference type="Gene3D" id="3.40.50.1820">
    <property type="entry name" value="alpha/beta hydrolase"/>
    <property type="match status" value="1"/>
</dbReference>
<gene>
    <name evidence="2" type="ORF">EDC56_0448</name>
</gene>
<evidence type="ECO:0000259" key="1">
    <source>
        <dbReference type="Pfam" id="PF00561"/>
    </source>
</evidence>
<dbReference type="InterPro" id="IPR000073">
    <property type="entry name" value="AB_hydrolase_1"/>
</dbReference>
<dbReference type="GO" id="GO:0047372">
    <property type="term" value="F:monoacylglycerol lipase activity"/>
    <property type="evidence" value="ECO:0007669"/>
    <property type="project" value="TreeGrafter"/>
</dbReference>
<name>A0A3N2DYK6_9GAMM</name>
<dbReference type="PANTHER" id="PTHR43798">
    <property type="entry name" value="MONOACYLGLYCEROL LIPASE"/>
    <property type="match status" value="1"/>
</dbReference>
<comment type="caution">
    <text evidence="2">The sequence shown here is derived from an EMBL/GenBank/DDBJ whole genome shotgun (WGS) entry which is preliminary data.</text>
</comment>
<accession>A0A3N2DYK6</accession>
<dbReference type="PANTHER" id="PTHR43798:SF33">
    <property type="entry name" value="HYDROLASE, PUTATIVE (AFU_ORTHOLOGUE AFUA_2G14860)-RELATED"/>
    <property type="match status" value="1"/>
</dbReference>
<dbReference type="GO" id="GO:0016020">
    <property type="term" value="C:membrane"/>
    <property type="evidence" value="ECO:0007669"/>
    <property type="project" value="TreeGrafter"/>
</dbReference>
<sequence>MTLKHPPKSINITKQDSNQLHVLDWRQHCTDHEAPYCLLLHGFMNNAHIWQPLAELLAGRYRLIGLDFRGHGDSSWDERHHYGHHHLIEDIITVIQQLNISQLHIVGHSLGARVGLLYTTQATATIHSLTIIDTGPTANNNGVAKVRQDAEAMQQSFADHNTYRRYLQRCYFFAQDSAIEAMTQHDLNVDENGHYRVKTDPAFTQALWKQGDNGEHRLAAPLSEQLWQALAAQERQQRPCHIIRGAISAILKKPIAEKMVQQVMPQAGQLTTIKHAGHAVICDQPEACCLAIAQFLDEHKHR</sequence>
<dbReference type="EMBL" id="RKHR01000003">
    <property type="protein sequence ID" value="ROS04931.1"/>
    <property type="molecule type" value="Genomic_DNA"/>
</dbReference>
<dbReference type="AlphaFoldDB" id="A0A3N2DYK6"/>
<dbReference type="InterPro" id="IPR029058">
    <property type="entry name" value="AB_hydrolase_fold"/>
</dbReference>
<evidence type="ECO:0000313" key="2">
    <source>
        <dbReference type="EMBL" id="ROS04931.1"/>
    </source>
</evidence>
<dbReference type="Proteomes" id="UP000275394">
    <property type="component" value="Unassembled WGS sequence"/>
</dbReference>
<evidence type="ECO:0000313" key="3">
    <source>
        <dbReference type="Proteomes" id="UP000275394"/>
    </source>
</evidence>
<organism evidence="2 3">
    <name type="scientific">Sinobacterium caligoides</name>
    <dbReference type="NCBI Taxonomy" id="933926"/>
    <lineage>
        <taxon>Bacteria</taxon>
        <taxon>Pseudomonadati</taxon>
        <taxon>Pseudomonadota</taxon>
        <taxon>Gammaproteobacteria</taxon>
        <taxon>Cellvibrionales</taxon>
        <taxon>Spongiibacteraceae</taxon>
        <taxon>Sinobacterium</taxon>
    </lineage>
</organism>
<dbReference type="SUPFAM" id="SSF53474">
    <property type="entry name" value="alpha/beta-Hydrolases"/>
    <property type="match status" value="1"/>
</dbReference>
<dbReference type="InterPro" id="IPR050266">
    <property type="entry name" value="AB_hydrolase_sf"/>
</dbReference>
<keyword evidence="3" id="KW-1185">Reference proteome</keyword>
<reference evidence="2 3" key="1">
    <citation type="submission" date="2018-11" db="EMBL/GenBank/DDBJ databases">
        <title>Genomic Encyclopedia of Type Strains, Phase IV (KMG-IV): sequencing the most valuable type-strain genomes for metagenomic binning, comparative biology and taxonomic classification.</title>
        <authorList>
            <person name="Goeker M."/>
        </authorList>
    </citation>
    <scope>NUCLEOTIDE SEQUENCE [LARGE SCALE GENOMIC DNA]</scope>
    <source>
        <strain evidence="2 3">DSM 100316</strain>
    </source>
</reference>
<dbReference type="Pfam" id="PF00561">
    <property type="entry name" value="Abhydrolase_1"/>
    <property type="match status" value="1"/>
</dbReference>
<dbReference type="RefSeq" id="WP_162844053.1">
    <property type="nucleotide sequence ID" value="NZ_RKHR01000003.1"/>
</dbReference>
<dbReference type="GO" id="GO:0046464">
    <property type="term" value="P:acylglycerol catabolic process"/>
    <property type="evidence" value="ECO:0007669"/>
    <property type="project" value="TreeGrafter"/>
</dbReference>
<feature type="domain" description="AB hydrolase-1" evidence="1">
    <location>
        <begin position="38"/>
        <end position="281"/>
    </location>
</feature>
<proteinExistence type="predicted"/>
<protein>
    <submittedName>
        <fullName evidence="2">Pimeloyl-ACP methyl ester carboxylesterase</fullName>
    </submittedName>
</protein>